<dbReference type="EMBL" id="JAPWGY010000005">
    <property type="protein sequence ID" value="MCZ4281984.1"/>
    <property type="molecule type" value="Genomic_DNA"/>
</dbReference>
<dbReference type="PANTHER" id="PTHR44688:SF16">
    <property type="entry name" value="DNA-BINDING TRANSCRIPTIONAL ACTIVATOR DEVR_DOSR"/>
    <property type="match status" value="1"/>
</dbReference>
<accession>A0ABT4LLM9</accession>
<dbReference type="InterPro" id="IPR036388">
    <property type="entry name" value="WH-like_DNA-bd_sf"/>
</dbReference>
<feature type="modified residue" description="4-aspartylphosphate" evidence="4">
    <location>
        <position position="53"/>
    </location>
</feature>
<evidence type="ECO:0000313" key="7">
    <source>
        <dbReference type="EMBL" id="MCZ4281984.1"/>
    </source>
</evidence>
<dbReference type="CDD" id="cd17537">
    <property type="entry name" value="REC_FixJ"/>
    <property type="match status" value="1"/>
</dbReference>
<feature type="domain" description="HTH luxR-type" evidence="5">
    <location>
        <begin position="134"/>
        <end position="199"/>
    </location>
</feature>
<evidence type="ECO:0000259" key="6">
    <source>
        <dbReference type="PROSITE" id="PS50110"/>
    </source>
</evidence>
<keyword evidence="1" id="KW-0805">Transcription regulation</keyword>
<protein>
    <submittedName>
        <fullName evidence="7">Response regulator</fullName>
    </submittedName>
</protein>
<keyword evidence="8" id="KW-1185">Reference proteome</keyword>
<dbReference type="RefSeq" id="WP_269424144.1">
    <property type="nucleotide sequence ID" value="NZ_JAPWGY010000005.1"/>
</dbReference>
<name>A0ABT4LLM9_9PROT</name>
<dbReference type="InterPro" id="IPR000792">
    <property type="entry name" value="Tscrpt_reg_LuxR_C"/>
</dbReference>
<dbReference type="Gene3D" id="1.10.10.10">
    <property type="entry name" value="Winged helix-like DNA-binding domain superfamily/Winged helix DNA-binding domain"/>
    <property type="match status" value="1"/>
</dbReference>
<dbReference type="Pfam" id="PF00196">
    <property type="entry name" value="GerE"/>
    <property type="match status" value="1"/>
</dbReference>
<dbReference type="PROSITE" id="PS50043">
    <property type="entry name" value="HTH_LUXR_2"/>
    <property type="match status" value="1"/>
</dbReference>
<dbReference type="InterPro" id="IPR016032">
    <property type="entry name" value="Sig_transdc_resp-reg_C-effctor"/>
</dbReference>
<evidence type="ECO:0000256" key="2">
    <source>
        <dbReference type="ARBA" id="ARBA00023125"/>
    </source>
</evidence>
<dbReference type="PRINTS" id="PR00038">
    <property type="entry name" value="HTHLUXR"/>
</dbReference>
<organism evidence="7 8">
    <name type="scientific">Kiloniella laminariae</name>
    <dbReference type="NCBI Taxonomy" id="454162"/>
    <lineage>
        <taxon>Bacteria</taxon>
        <taxon>Pseudomonadati</taxon>
        <taxon>Pseudomonadota</taxon>
        <taxon>Alphaproteobacteria</taxon>
        <taxon>Rhodospirillales</taxon>
        <taxon>Kiloniellaceae</taxon>
        <taxon>Kiloniella</taxon>
    </lineage>
</organism>
<feature type="domain" description="Response regulatory" evidence="6">
    <location>
        <begin position="2"/>
        <end position="118"/>
    </location>
</feature>
<dbReference type="SMART" id="SM00421">
    <property type="entry name" value="HTH_LUXR"/>
    <property type="match status" value="1"/>
</dbReference>
<proteinExistence type="predicted"/>
<dbReference type="PANTHER" id="PTHR44688">
    <property type="entry name" value="DNA-BINDING TRANSCRIPTIONAL ACTIVATOR DEVR_DOSR"/>
    <property type="match status" value="1"/>
</dbReference>
<evidence type="ECO:0000256" key="3">
    <source>
        <dbReference type="ARBA" id="ARBA00023163"/>
    </source>
</evidence>
<reference evidence="7" key="1">
    <citation type="submission" date="2022-12" db="EMBL/GenBank/DDBJ databases">
        <title>Bacterial isolates from different developmental stages of Nematostella vectensis.</title>
        <authorList>
            <person name="Fraune S."/>
        </authorList>
    </citation>
    <scope>NUCLEOTIDE SEQUENCE</scope>
    <source>
        <strain evidence="7">G21630-S1</strain>
    </source>
</reference>
<dbReference type="PROSITE" id="PS50110">
    <property type="entry name" value="RESPONSE_REGULATORY"/>
    <property type="match status" value="1"/>
</dbReference>
<dbReference type="Proteomes" id="UP001069802">
    <property type="component" value="Unassembled WGS sequence"/>
</dbReference>
<dbReference type="CDD" id="cd06170">
    <property type="entry name" value="LuxR_C_like"/>
    <property type="match status" value="1"/>
</dbReference>
<dbReference type="InterPro" id="IPR001789">
    <property type="entry name" value="Sig_transdc_resp-reg_receiver"/>
</dbReference>
<comment type="caution">
    <text evidence="7">The sequence shown here is derived from an EMBL/GenBank/DDBJ whole genome shotgun (WGS) entry which is preliminary data.</text>
</comment>
<evidence type="ECO:0000259" key="5">
    <source>
        <dbReference type="PROSITE" id="PS50043"/>
    </source>
</evidence>
<sequence>MYIYIVDDDDAVRESTQMLLQSSGLGAATSTFSSGEEFLAEDLLATSGCVLLDIRMPGMNGVEVLKKIREANSSLSVVMISGHGDIPKAVETMKAGAFGFVEKPFSDTEIISVVSEALQDSLSHEKEANQRQNAEEILAKLTPRETEVLKKLVQGLQNKIIAYELSISTRTVEVHRARIMEKLEARSLPDLVRLYFTAGLDTETLSQG</sequence>
<evidence type="ECO:0000313" key="8">
    <source>
        <dbReference type="Proteomes" id="UP001069802"/>
    </source>
</evidence>
<evidence type="ECO:0000256" key="4">
    <source>
        <dbReference type="PROSITE-ProRule" id="PRU00169"/>
    </source>
</evidence>
<keyword evidence="3" id="KW-0804">Transcription</keyword>
<dbReference type="Gene3D" id="3.40.50.2300">
    <property type="match status" value="1"/>
</dbReference>
<dbReference type="SMART" id="SM00448">
    <property type="entry name" value="REC"/>
    <property type="match status" value="1"/>
</dbReference>
<dbReference type="PROSITE" id="PS00622">
    <property type="entry name" value="HTH_LUXR_1"/>
    <property type="match status" value="1"/>
</dbReference>
<gene>
    <name evidence="7" type="ORF">O4H49_14425</name>
</gene>
<keyword evidence="2" id="KW-0238">DNA-binding</keyword>
<dbReference type="Pfam" id="PF00072">
    <property type="entry name" value="Response_reg"/>
    <property type="match status" value="1"/>
</dbReference>
<keyword evidence="4" id="KW-0597">Phosphoprotein</keyword>
<evidence type="ECO:0000256" key="1">
    <source>
        <dbReference type="ARBA" id="ARBA00023015"/>
    </source>
</evidence>
<dbReference type="SUPFAM" id="SSF46894">
    <property type="entry name" value="C-terminal effector domain of the bipartite response regulators"/>
    <property type="match status" value="1"/>
</dbReference>
<dbReference type="InterPro" id="IPR011006">
    <property type="entry name" value="CheY-like_superfamily"/>
</dbReference>
<dbReference type="SUPFAM" id="SSF52172">
    <property type="entry name" value="CheY-like"/>
    <property type="match status" value="1"/>
</dbReference>